<dbReference type="PANTHER" id="PTHR44936:SF5">
    <property type="entry name" value="SENSOR HISTIDINE KINASE ENVZ"/>
    <property type="match status" value="1"/>
</dbReference>
<dbReference type="Pfam" id="PF00672">
    <property type="entry name" value="HAMP"/>
    <property type="match status" value="1"/>
</dbReference>
<feature type="domain" description="Histidine kinase" evidence="16">
    <location>
        <begin position="240"/>
        <end position="440"/>
    </location>
</feature>
<keyword evidence="10 18" id="KW-0418">Kinase</keyword>
<dbReference type="PROSITE" id="PS50109">
    <property type="entry name" value="HIS_KIN"/>
    <property type="match status" value="1"/>
</dbReference>
<evidence type="ECO:0000256" key="14">
    <source>
        <dbReference type="ARBA" id="ARBA00023136"/>
    </source>
</evidence>
<dbReference type="EMBL" id="PRDS01000009">
    <property type="protein sequence ID" value="PPB79828.1"/>
    <property type="molecule type" value="Genomic_DNA"/>
</dbReference>
<dbReference type="SMART" id="SM00388">
    <property type="entry name" value="HisKA"/>
    <property type="match status" value="1"/>
</dbReference>
<dbReference type="InterPro" id="IPR003660">
    <property type="entry name" value="HAMP_dom"/>
</dbReference>
<name>A0A2S5JEL4_9RHOB</name>
<evidence type="ECO:0000256" key="2">
    <source>
        <dbReference type="ARBA" id="ARBA00004429"/>
    </source>
</evidence>
<evidence type="ECO:0000256" key="15">
    <source>
        <dbReference type="SAM" id="Phobius"/>
    </source>
</evidence>
<comment type="subcellular location">
    <subcellularLocation>
        <location evidence="2">Cell inner membrane</location>
        <topology evidence="2">Multi-pass membrane protein</topology>
    </subcellularLocation>
</comment>
<feature type="transmembrane region" description="Helical" evidence="15">
    <location>
        <begin position="161"/>
        <end position="180"/>
    </location>
</feature>
<keyword evidence="5" id="KW-0997">Cell inner membrane</keyword>
<evidence type="ECO:0000256" key="12">
    <source>
        <dbReference type="ARBA" id="ARBA00022989"/>
    </source>
</evidence>
<dbReference type="CDD" id="cd00075">
    <property type="entry name" value="HATPase"/>
    <property type="match status" value="1"/>
</dbReference>
<keyword evidence="11" id="KW-0067">ATP-binding</keyword>
<dbReference type="InterPro" id="IPR004358">
    <property type="entry name" value="Sig_transdc_His_kin-like_C"/>
</dbReference>
<comment type="catalytic activity">
    <reaction evidence="1">
        <text>ATP + protein L-histidine = ADP + protein N-phospho-L-histidine.</text>
        <dbReference type="EC" id="2.7.13.3"/>
    </reaction>
</comment>
<organism evidence="18 19">
    <name type="scientific">Albidovulum inexpectatum</name>
    <dbReference type="NCBI Taxonomy" id="196587"/>
    <lineage>
        <taxon>Bacteria</taxon>
        <taxon>Pseudomonadati</taxon>
        <taxon>Pseudomonadota</taxon>
        <taxon>Alphaproteobacteria</taxon>
        <taxon>Rhodobacterales</taxon>
        <taxon>Paracoccaceae</taxon>
        <taxon>Albidovulum</taxon>
    </lineage>
</organism>
<dbReference type="Gene3D" id="3.30.565.10">
    <property type="entry name" value="Histidine kinase-like ATPase, C-terminal domain"/>
    <property type="match status" value="1"/>
</dbReference>
<dbReference type="GO" id="GO:0005524">
    <property type="term" value="F:ATP binding"/>
    <property type="evidence" value="ECO:0007669"/>
    <property type="project" value="UniProtKB-KW"/>
</dbReference>
<keyword evidence="19" id="KW-1185">Reference proteome</keyword>
<dbReference type="InterPro" id="IPR050980">
    <property type="entry name" value="2C_sensor_his_kinase"/>
</dbReference>
<evidence type="ECO:0000256" key="7">
    <source>
        <dbReference type="ARBA" id="ARBA00022679"/>
    </source>
</evidence>
<keyword evidence="7" id="KW-0808">Transferase</keyword>
<evidence type="ECO:0000256" key="8">
    <source>
        <dbReference type="ARBA" id="ARBA00022692"/>
    </source>
</evidence>
<feature type="domain" description="HAMP" evidence="17">
    <location>
        <begin position="181"/>
        <end position="232"/>
    </location>
</feature>
<dbReference type="CDD" id="cd00082">
    <property type="entry name" value="HisKA"/>
    <property type="match status" value="1"/>
</dbReference>
<evidence type="ECO:0000256" key="4">
    <source>
        <dbReference type="ARBA" id="ARBA00022475"/>
    </source>
</evidence>
<evidence type="ECO:0000259" key="16">
    <source>
        <dbReference type="PROSITE" id="PS50109"/>
    </source>
</evidence>
<dbReference type="SUPFAM" id="SSF55874">
    <property type="entry name" value="ATPase domain of HSP90 chaperone/DNA topoisomerase II/histidine kinase"/>
    <property type="match status" value="1"/>
</dbReference>
<dbReference type="InterPro" id="IPR036890">
    <property type="entry name" value="HATPase_C_sf"/>
</dbReference>
<reference evidence="18 19" key="1">
    <citation type="submission" date="2018-01" db="EMBL/GenBank/DDBJ databases">
        <title>Genomic Encyclopedia of Archaeal and Bacterial Type Strains, Phase II (KMG-II): from individual species to whole genera.</title>
        <authorList>
            <person name="Goeker M."/>
        </authorList>
    </citation>
    <scope>NUCLEOTIDE SEQUENCE [LARGE SCALE GENOMIC DNA]</scope>
    <source>
        <strain evidence="18 19">DSM 12048</strain>
    </source>
</reference>
<accession>A0A2S5JEL4</accession>
<dbReference type="InterPro" id="IPR036097">
    <property type="entry name" value="HisK_dim/P_sf"/>
</dbReference>
<protein>
    <recommendedName>
        <fullName evidence="3">histidine kinase</fullName>
        <ecNumber evidence="3">2.7.13.3</ecNumber>
    </recommendedName>
</protein>
<dbReference type="PRINTS" id="PR00344">
    <property type="entry name" value="BCTRLSENSOR"/>
</dbReference>
<dbReference type="InterPro" id="IPR003594">
    <property type="entry name" value="HATPase_dom"/>
</dbReference>
<evidence type="ECO:0000256" key="1">
    <source>
        <dbReference type="ARBA" id="ARBA00000085"/>
    </source>
</evidence>
<dbReference type="InterPro" id="IPR003661">
    <property type="entry name" value="HisK_dim/P_dom"/>
</dbReference>
<evidence type="ECO:0000256" key="5">
    <source>
        <dbReference type="ARBA" id="ARBA00022519"/>
    </source>
</evidence>
<evidence type="ECO:0000259" key="17">
    <source>
        <dbReference type="PROSITE" id="PS50885"/>
    </source>
</evidence>
<dbReference type="Pfam" id="PF00512">
    <property type="entry name" value="HisKA"/>
    <property type="match status" value="1"/>
</dbReference>
<evidence type="ECO:0000256" key="11">
    <source>
        <dbReference type="ARBA" id="ARBA00022840"/>
    </source>
</evidence>
<dbReference type="PROSITE" id="PS50885">
    <property type="entry name" value="HAMP"/>
    <property type="match status" value="1"/>
</dbReference>
<evidence type="ECO:0000256" key="3">
    <source>
        <dbReference type="ARBA" id="ARBA00012438"/>
    </source>
</evidence>
<evidence type="ECO:0000256" key="10">
    <source>
        <dbReference type="ARBA" id="ARBA00022777"/>
    </source>
</evidence>
<dbReference type="PANTHER" id="PTHR44936">
    <property type="entry name" value="SENSOR PROTEIN CREC"/>
    <property type="match status" value="1"/>
</dbReference>
<dbReference type="SMART" id="SM00304">
    <property type="entry name" value="HAMP"/>
    <property type="match status" value="1"/>
</dbReference>
<dbReference type="GO" id="GO:0005886">
    <property type="term" value="C:plasma membrane"/>
    <property type="evidence" value="ECO:0007669"/>
    <property type="project" value="UniProtKB-SubCell"/>
</dbReference>
<keyword evidence="4" id="KW-1003">Cell membrane</keyword>
<evidence type="ECO:0000256" key="13">
    <source>
        <dbReference type="ARBA" id="ARBA00023012"/>
    </source>
</evidence>
<evidence type="ECO:0000313" key="18">
    <source>
        <dbReference type="EMBL" id="PPB79828.1"/>
    </source>
</evidence>
<keyword evidence="8 15" id="KW-0812">Transmembrane</keyword>
<dbReference type="OrthoDB" id="9804645at2"/>
<dbReference type="GO" id="GO:0000155">
    <property type="term" value="F:phosphorelay sensor kinase activity"/>
    <property type="evidence" value="ECO:0007669"/>
    <property type="project" value="InterPro"/>
</dbReference>
<proteinExistence type="predicted"/>
<dbReference type="InterPro" id="IPR005467">
    <property type="entry name" value="His_kinase_dom"/>
</dbReference>
<dbReference type="EC" id="2.7.13.3" evidence="3"/>
<dbReference type="Pfam" id="PF02518">
    <property type="entry name" value="HATPase_c"/>
    <property type="match status" value="1"/>
</dbReference>
<evidence type="ECO:0000256" key="6">
    <source>
        <dbReference type="ARBA" id="ARBA00022553"/>
    </source>
</evidence>
<evidence type="ECO:0000256" key="9">
    <source>
        <dbReference type="ARBA" id="ARBA00022741"/>
    </source>
</evidence>
<keyword evidence="14 15" id="KW-0472">Membrane</keyword>
<keyword evidence="6" id="KW-0597">Phosphoprotein</keyword>
<keyword evidence="12 15" id="KW-1133">Transmembrane helix</keyword>
<dbReference type="Proteomes" id="UP000239736">
    <property type="component" value="Unassembled WGS sequence"/>
</dbReference>
<feature type="transmembrane region" description="Helical" evidence="15">
    <location>
        <begin position="20"/>
        <end position="39"/>
    </location>
</feature>
<dbReference type="SUPFAM" id="SSF47384">
    <property type="entry name" value="Homodimeric domain of signal transducing histidine kinase"/>
    <property type="match status" value="1"/>
</dbReference>
<dbReference type="AlphaFoldDB" id="A0A2S5JEL4"/>
<keyword evidence="9" id="KW-0547">Nucleotide-binding</keyword>
<dbReference type="RefSeq" id="WP_104072360.1">
    <property type="nucleotide sequence ID" value="NZ_PRDS01000009.1"/>
</dbReference>
<dbReference type="Gene3D" id="1.10.287.130">
    <property type="match status" value="1"/>
</dbReference>
<gene>
    <name evidence="18" type="ORF">LV82_02620</name>
</gene>
<sequence length="440" mass="48304">MVSIWMKRLLPRGLYGRAALILIVPIVTIQLVVSIAFIQRHFEGVTRQMTRNLVHEIALLSDRVEAAPDARSAGRIARELGEALSIDVELPAMSAPHQDDRILYDFSGRVVIAVLRAAFPGISGVDLSNLKTVRLALPTRYGPMGLSFDRSRVSASNPHQLLVVMVVTSLLMTAVAFIFLRNQLRPIRRLARAAEAFGKGRVEPYQPSGALEVRAAGAAFLSMRSRIERQIEQRTLLLSGVSHDLRTPLTRLKLGLAMMEGEEGVEDLLRDVAEMERLLDSFLDFVRGDAAEEEAEEVDPVELVRSVIEDARRAGHEVALHSIEGRGMARLRPAAIRRALNNLIGNAVRYGNRAEISVAILDRSVRITVEDDGPGIPRDQRDDAMKPFTRLDRARNQDRGGGVGLGLAITADIARSHGGSLRLGTSERLGGLKAELVVAR</sequence>
<dbReference type="SMART" id="SM00387">
    <property type="entry name" value="HATPase_c"/>
    <property type="match status" value="1"/>
</dbReference>
<evidence type="ECO:0000313" key="19">
    <source>
        <dbReference type="Proteomes" id="UP000239736"/>
    </source>
</evidence>
<comment type="caution">
    <text evidence="18">The sequence shown here is derived from an EMBL/GenBank/DDBJ whole genome shotgun (WGS) entry which is preliminary data.</text>
</comment>
<keyword evidence="13" id="KW-0902">Two-component regulatory system</keyword>